<protein>
    <submittedName>
        <fullName evidence="1">Uncharacterized protein</fullName>
    </submittedName>
</protein>
<accession>A0A067SBF3</accession>
<reference evidence="2" key="1">
    <citation type="journal article" date="2014" name="Proc. Natl. Acad. Sci. U.S.A.">
        <title>Extensive sampling of basidiomycete genomes demonstrates inadequacy of the white-rot/brown-rot paradigm for wood decay fungi.</title>
        <authorList>
            <person name="Riley R."/>
            <person name="Salamov A.A."/>
            <person name="Brown D.W."/>
            <person name="Nagy L.G."/>
            <person name="Floudas D."/>
            <person name="Held B.W."/>
            <person name="Levasseur A."/>
            <person name="Lombard V."/>
            <person name="Morin E."/>
            <person name="Otillar R."/>
            <person name="Lindquist E.A."/>
            <person name="Sun H."/>
            <person name="LaButti K.M."/>
            <person name="Schmutz J."/>
            <person name="Jabbour D."/>
            <person name="Luo H."/>
            <person name="Baker S.E."/>
            <person name="Pisabarro A.G."/>
            <person name="Walton J.D."/>
            <person name="Blanchette R.A."/>
            <person name="Henrissat B."/>
            <person name="Martin F."/>
            <person name="Cullen D."/>
            <person name="Hibbett D.S."/>
            <person name="Grigoriev I.V."/>
        </authorList>
    </citation>
    <scope>NUCLEOTIDE SEQUENCE [LARGE SCALE GENOMIC DNA]</scope>
    <source>
        <strain evidence="2">CBS 339.88</strain>
    </source>
</reference>
<evidence type="ECO:0000313" key="1">
    <source>
        <dbReference type="EMBL" id="KDR67287.1"/>
    </source>
</evidence>
<dbReference type="HOGENOM" id="CLU_1740646_0_0_1"/>
<dbReference type="AlphaFoldDB" id="A0A067SBF3"/>
<keyword evidence="2" id="KW-1185">Reference proteome</keyword>
<gene>
    <name evidence="1" type="ORF">GALMADRAFT_147281</name>
</gene>
<proteinExistence type="predicted"/>
<evidence type="ECO:0000313" key="2">
    <source>
        <dbReference type="Proteomes" id="UP000027222"/>
    </source>
</evidence>
<organism evidence="1 2">
    <name type="scientific">Galerina marginata (strain CBS 339.88)</name>
    <dbReference type="NCBI Taxonomy" id="685588"/>
    <lineage>
        <taxon>Eukaryota</taxon>
        <taxon>Fungi</taxon>
        <taxon>Dikarya</taxon>
        <taxon>Basidiomycota</taxon>
        <taxon>Agaricomycotina</taxon>
        <taxon>Agaricomycetes</taxon>
        <taxon>Agaricomycetidae</taxon>
        <taxon>Agaricales</taxon>
        <taxon>Agaricineae</taxon>
        <taxon>Strophariaceae</taxon>
        <taxon>Galerina</taxon>
    </lineage>
</organism>
<dbReference type="EMBL" id="KL142416">
    <property type="protein sequence ID" value="KDR67287.1"/>
    <property type="molecule type" value="Genomic_DNA"/>
</dbReference>
<dbReference type="Proteomes" id="UP000027222">
    <property type="component" value="Unassembled WGS sequence"/>
</dbReference>
<name>A0A067SBF3_GALM3</name>
<sequence length="150" mass="16732">MSPQNIKAGEMGIRDSNPMEHLIEFSPIFKPAHAPLILTPAPFLNRSFAKLNMQIALRLVSLLPFLIAASGTSHEAEGIPARGLAKRHFNYEPDLPVTEFKGKDISLDAQARAEESVTLIPAQVRREEDFISPDLQVRRKENFISSDTQL</sequence>